<evidence type="ECO:0000313" key="3">
    <source>
        <dbReference type="Proteomes" id="UP000801492"/>
    </source>
</evidence>
<protein>
    <recommendedName>
        <fullName evidence="1">DUF243 domain-containing protein</fullName>
    </recommendedName>
</protein>
<dbReference type="EMBL" id="VTPC01005016">
    <property type="protein sequence ID" value="KAF2896496.1"/>
    <property type="molecule type" value="Genomic_DNA"/>
</dbReference>
<dbReference type="GO" id="GO:0040003">
    <property type="term" value="P:chitin-based cuticle development"/>
    <property type="evidence" value="ECO:0007669"/>
    <property type="project" value="TreeGrafter"/>
</dbReference>
<dbReference type="Pfam" id="PF03103">
    <property type="entry name" value="DUF243"/>
    <property type="match status" value="1"/>
</dbReference>
<organism evidence="2 3">
    <name type="scientific">Ignelater luminosus</name>
    <name type="common">Cucubano</name>
    <name type="synonym">Pyrophorus luminosus</name>
    <dbReference type="NCBI Taxonomy" id="2038154"/>
    <lineage>
        <taxon>Eukaryota</taxon>
        <taxon>Metazoa</taxon>
        <taxon>Ecdysozoa</taxon>
        <taxon>Arthropoda</taxon>
        <taxon>Hexapoda</taxon>
        <taxon>Insecta</taxon>
        <taxon>Pterygota</taxon>
        <taxon>Neoptera</taxon>
        <taxon>Endopterygota</taxon>
        <taxon>Coleoptera</taxon>
        <taxon>Polyphaga</taxon>
        <taxon>Elateriformia</taxon>
        <taxon>Elateroidea</taxon>
        <taxon>Elateridae</taxon>
        <taxon>Agrypninae</taxon>
        <taxon>Pyrophorini</taxon>
        <taxon>Ignelater</taxon>
    </lineage>
</organism>
<evidence type="ECO:0000313" key="2">
    <source>
        <dbReference type="EMBL" id="KAF2896496.1"/>
    </source>
</evidence>
<evidence type="ECO:0000259" key="1">
    <source>
        <dbReference type="SMART" id="SM00690"/>
    </source>
</evidence>
<proteinExistence type="predicted"/>
<keyword evidence="3" id="KW-1185">Reference proteome</keyword>
<dbReference type="AlphaFoldDB" id="A0A8K0D3R3"/>
<dbReference type="OrthoDB" id="6762134at2759"/>
<feature type="domain" description="DUF243" evidence="1">
    <location>
        <begin position="47"/>
        <end position="145"/>
    </location>
</feature>
<dbReference type="Proteomes" id="UP000801492">
    <property type="component" value="Unassembled WGS sequence"/>
</dbReference>
<dbReference type="GO" id="GO:0008010">
    <property type="term" value="F:structural constituent of chitin-based larval cuticle"/>
    <property type="evidence" value="ECO:0007669"/>
    <property type="project" value="TreeGrafter"/>
</dbReference>
<dbReference type="InterPro" id="IPR004145">
    <property type="entry name" value="DUF243"/>
</dbReference>
<sequence>QIQPSGSYLPSHITPSTTYGTSNINIGSIVDGYTGGLTNGFVHGHGHQDQRSVYFFAAPEDESAARFRVYVQPSSRRNTKIIFVKAPSYGGVIPEVIAPPSQAEEKTKIYVLVRKPQNGGSITIPSSLGVRQGKPEVFFIKYRNHNEAAAAVSQGLHGGSVGAHLEDLGNEQNFVRTLATHHGGIGTIGTGITSIADGAIGGGVYGTPAITGTKPVYGPPSGSGPYKK</sequence>
<name>A0A8K0D3R3_IGNLU</name>
<dbReference type="PANTHER" id="PTHR31927:SF16">
    <property type="entry name" value="LP07342P"/>
    <property type="match status" value="1"/>
</dbReference>
<dbReference type="GO" id="GO:0062129">
    <property type="term" value="C:chitin-based extracellular matrix"/>
    <property type="evidence" value="ECO:0007669"/>
    <property type="project" value="TreeGrafter"/>
</dbReference>
<dbReference type="PANTHER" id="PTHR31927">
    <property type="entry name" value="FI07246P-RELATED-RELATED"/>
    <property type="match status" value="1"/>
</dbReference>
<accession>A0A8K0D3R3</accession>
<dbReference type="SMART" id="SM00690">
    <property type="entry name" value="DM5"/>
    <property type="match status" value="1"/>
</dbReference>
<feature type="non-terminal residue" evidence="2">
    <location>
        <position position="1"/>
    </location>
</feature>
<reference evidence="2" key="1">
    <citation type="submission" date="2019-08" db="EMBL/GenBank/DDBJ databases">
        <title>The genome of the North American firefly Photinus pyralis.</title>
        <authorList>
            <consortium name="Photinus pyralis genome working group"/>
            <person name="Fallon T.R."/>
            <person name="Sander Lower S.E."/>
            <person name="Weng J.-K."/>
        </authorList>
    </citation>
    <scope>NUCLEOTIDE SEQUENCE</scope>
    <source>
        <strain evidence="2">TRF0915ILg1</strain>
        <tissue evidence="2">Whole body</tissue>
    </source>
</reference>
<gene>
    <name evidence="2" type="ORF">ILUMI_09676</name>
</gene>
<comment type="caution">
    <text evidence="2">The sequence shown here is derived from an EMBL/GenBank/DDBJ whole genome shotgun (WGS) entry which is preliminary data.</text>
</comment>